<evidence type="ECO:0000313" key="2">
    <source>
        <dbReference type="EMBL" id="KAF3599144.1"/>
    </source>
</evidence>
<dbReference type="GO" id="GO:0004523">
    <property type="term" value="F:RNA-DNA hybrid ribonuclease activity"/>
    <property type="evidence" value="ECO:0007669"/>
    <property type="project" value="InterPro"/>
</dbReference>
<sequence>MDYLFWRKNSIIEPEQDRDSYPWIIWYILKATNDKLFRGIDRNPLELVRRAESECQAWFDANEVVQPLVQDNNPEASQVIILGNICLLDGSWTSSAHFSGCGWVWMDSAGNIQLMGTRNFTRRESALHSEVEALRWAMENMLQRSICQSFRTDCKELIAMIKDPQAWPSFATELERIETLQICFPDFNIIHVPRARNQISDFLAKTARSFNRELLFIGCSIPVWLPRPPQT</sequence>
<evidence type="ECO:0000259" key="1">
    <source>
        <dbReference type="Pfam" id="PF13456"/>
    </source>
</evidence>
<reference evidence="2" key="1">
    <citation type="submission" date="2019-12" db="EMBL/GenBank/DDBJ databases">
        <title>Genome sequencing and annotation of Brassica cretica.</title>
        <authorList>
            <person name="Studholme D.J."/>
            <person name="Sarris P."/>
        </authorList>
    </citation>
    <scope>NUCLEOTIDE SEQUENCE</scope>
    <source>
        <strain evidence="2">PFS-109/04</strain>
        <tissue evidence="2">Leaf</tissue>
    </source>
</reference>
<gene>
    <name evidence="2" type="ORF">F2Q69_00034882</name>
</gene>
<proteinExistence type="predicted"/>
<comment type="caution">
    <text evidence="2">The sequence shown here is derived from an EMBL/GenBank/DDBJ whole genome shotgun (WGS) entry which is preliminary data.</text>
</comment>
<dbReference type="CDD" id="cd06222">
    <property type="entry name" value="RNase_H_like"/>
    <property type="match status" value="1"/>
</dbReference>
<dbReference type="GO" id="GO:0003676">
    <property type="term" value="F:nucleic acid binding"/>
    <property type="evidence" value="ECO:0007669"/>
    <property type="project" value="InterPro"/>
</dbReference>
<dbReference type="PANTHER" id="PTHR34146:SF3">
    <property type="entry name" value="POLYNUCLEOTIDYL TRANSFERASE, RIBONUCLEASE H-LIKE SUPERFAMILY PROTEIN"/>
    <property type="match status" value="1"/>
</dbReference>
<dbReference type="InterPro" id="IPR012337">
    <property type="entry name" value="RNaseH-like_sf"/>
</dbReference>
<dbReference type="Pfam" id="PF13456">
    <property type="entry name" value="RVT_3"/>
    <property type="match status" value="1"/>
</dbReference>
<dbReference type="SUPFAM" id="SSF53098">
    <property type="entry name" value="Ribonuclease H-like"/>
    <property type="match status" value="1"/>
</dbReference>
<dbReference type="Proteomes" id="UP000712600">
    <property type="component" value="Unassembled WGS sequence"/>
</dbReference>
<feature type="domain" description="RNase H type-1" evidence="1">
    <location>
        <begin position="89"/>
        <end position="207"/>
    </location>
</feature>
<protein>
    <recommendedName>
        <fullName evidence="1">RNase H type-1 domain-containing protein</fullName>
    </recommendedName>
</protein>
<dbReference type="PANTHER" id="PTHR34146">
    <property type="entry name" value="POLYNUCLEOTIDYL TRANSFERASE, RIBONUCLEASE H-LIKE SUPERFAMILY PROTEIN-RELATED"/>
    <property type="match status" value="1"/>
</dbReference>
<dbReference type="InterPro" id="IPR036397">
    <property type="entry name" value="RNaseH_sf"/>
</dbReference>
<dbReference type="EMBL" id="QGKX02000004">
    <property type="protein sequence ID" value="KAF3599144.1"/>
    <property type="molecule type" value="Genomic_DNA"/>
</dbReference>
<accession>A0A8S9SE41</accession>
<dbReference type="InterPro" id="IPR044730">
    <property type="entry name" value="RNase_H-like_dom_plant"/>
</dbReference>
<dbReference type="InterPro" id="IPR002156">
    <property type="entry name" value="RNaseH_domain"/>
</dbReference>
<name>A0A8S9SE41_BRACR</name>
<dbReference type="AlphaFoldDB" id="A0A8S9SE41"/>
<evidence type="ECO:0000313" key="3">
    <source>
        <dbReference type="Proteomes" id="UP000712600"/>
    </source>
</evidence>
<dbReference type="Gene3D" id="3.30.420.10">
    <property type="entry name" value="Ribonuclease H-like superfamily/Ribonuclease H"/>
    <property type="match status" value="1"/>
</dbReference>
<organism evidence="2 3">
    <name type="scientific">Brassica cretica</name>
    <name type="common">Mustard</name>
    <dbReference type="NCBI Taxonomy" id="69181"/>
    <lineage>
        <taxon>Eukaryota</taxon>
        <taxon>Viridiplantae</taxon>
        <taxon>Streptophyta</taxon>
        <taxon>Embryophyta</taxon>
        <taxon>Tracheophyta</taxon>
        <taxon>Spermatophyta</taxon>
        <taxon>Magnoliopsida</taxon>
        <taxon>eudicotyledons</taxon>
        <taxon>Gunneridae</taxon>
        <taxon>Pentapetalae</taxon>
        <taxon>rosids</taxon>
        <taxon>malvids</taxon>
        <taxon>Brassicales</taxon>
        <taxon>Brassicaceae</taxon>
        <taxon>Brassiceae</taxon>
        <taxon>Brassica</taxon>
    </lineage>
</organism>